<keyword evidence="3" id="KW-1185">Reference proteome</keyword>
<gene>
    <name evidence="2" type="ORF">EVAR_8960_1</name>
</gene>
<organism evidence="2 3">
    <name type="scientific">Eumeta variegata</name>
    <name type="common">Bagworm moth</name>
    <name type="synonym">Eumeta japonica</name>
    <dbReference type="NCBI Taxonomy" id="151549"/>
    <lineage>
        <taxon>Eukaryota</taxon>
        <taxon>Metazoa</taxon>
        <taxon>Ecdysozoa</taxon>
        <taxon>Arthropoda</taxon>
        <taxon>Hexapoda</taxon>
        <taxon>Insecta</taxon>
        <taxon>Pterygota</taxon>
        <taxon>Neoptera</taxon>
        <taxon>Endopterygota</taxon>
        <taxon>Lepidoptera</taxon>
        <taxon>Glossata</taxon>
        <taxon>Ditrysia</taxon>
        <taxon>Tineoidea</taxon>
        <taxon>Psychidae</taxon>
        <taxon>Oiketicinae</taxon>
        <taxon>Eumeta</taxon>
    </lineage>
</organism>
<feature type="compositionally biased region" description="Basic and acidic residues" evidence="1">
    <location>
        <begin position="81"/>
        <end position="99"/>
    </location>
</feature>
<accession>A0A4C1U0Q9</accession>
<dbReference type="Proteomes" id="UP000299102">
    <property type="component" value="Unassembled WGS sequence"/>
</dbReference>
<reference evidence="2 3" key="1">
    <citation type="journal article" date="2019" name="Commun. Biol.">
        <title>The bagworm genome reveals a unique fibroin gene that provides high tensile strength.</title>
        <authorList>
            <person name="Kono N."/>
            <person name="Nakamura H."/>
            <person name="Ohtoshi R."/>
            <person name="Tomita M."/>
            <person name="Numata K."/>
            <person name="Arakawa K."/>
        </authorList>
    </citation>
    <scope>NUCLEOTIDE SEQUENCE [LARGE SCALE GENOMIC DNA]</scope>
</reference>
<comment type="caution">
    <text evidence="2">The sequence shown here is derived from an EMBL/GenBank/DDBJ whole genome shotgun (WGS) entry which is preliminary data.</text>
</comment>
<protein>
    <submittedName>
        <fullName evidence="2">Uncharacterized protein</fullName>
    </submittedName>
</protein>
<proteinExistence type="predicted"/>
<name>A0A4C1U0Q9_EUMVA</name>
<feature type="compositionally biased region" description="Low complexity" evidence="1">
    <location>
        <begin position="35"/>
        <end position="55"/>
    </location>
</feature>
<sequence length="99" mass="10857">MPSHRPEASAIGDISTYLTTARDLPPPAARRPCSEAEAPLASSAPRKSLCRTPYAPRRRRAPVRHDCSGLEPEYATGVQLEKTDKIGRRGHAENLENPK</sequence>
<feature type="region of interest" description="Disordered" evidence="1">
    <location>
        <begin position="1"/>
        <end position="99"/>
    </location>
</feature>
<dbReference type="EMBL" id="BGZK01000111">
    <property type="protein sequence ID" value="GBP19798.1"/>
    <property type="molecule type" value="Genomic_DNA"/>
</dbReference>
<evidence type="ECO:0000313" key="2">
    <source>
        <dbReference type="EMBL" id="GBP19798.1"/>
    </source>
</evidence>
<evidence type="ECO:0000256" key="1">
    <source>
        <dbReference type="SAM" id="MobiDB-lite"/>
    </source>
</evidence>
<evidence type="ECO:0000313" key="3">
    <source>
        <dbReference type="Proteomes" id="UP000299102"/>
    </source>
</evidence>
<dbReference type="AlphaFoldDB" id="A0A4C1U0Q9"/>